<dbReference type="PANTHER" id="PTHR10192">
    <property type="entry name" value="MOLYBDOPTERIN BIOSYNTHESIS PROTEIN"/>
    <property type="match status" value="1"/>
</dbReference>
<keyword evidence="10 14" id="KW-0479">Metal-binding</keyword>
<keyword evidence="8 14" id="KW-0500">Molybdenum</keyword>
<gene>
    <name evidence="16" type="primary">moeA_3</name>
    <name evidence="16" type="ORF">CLTHE_21560</name>
</gene>
<evidence type="ECO:0000256" key="6">
    <source>
        <dbReference type="ARBA" id="ARBA00013269"/>
    </source>
</evidence>
<dbReference type="GO" id="GO:0005829">
    <property type="term" value="C:cytosol"/>
    <property type="evidence" value="ECO:0007669"/>
    <property type="project" value="TreeGrafter"/>
</dbReference>
<dbReference type="Pfam" id="PF00994">
    <property type="entry name" value="MoCF_biosynth"/>
    <property type="match status" value="1"/>
</dbReference>
<dbReference type="InterPro" id="IPR008284">
    <property type="entry name" value="MoCF_biosynth_CS"/>
</dbReference>
<evidence type="ECO:0000259" key="15">
    <source>
        <dbReference type="SMART" id="SM00852"/>
    </source>
</evidence>
<dbReference type="GO" id="GO:0006777">
    <property type="term" value="P:Mo-molybdopterin cofactor biosynthetic process"/>
    <property type="evidence" value="ECO:0007669"/>
    <property type="project" value="UniProtKB-UniRule"/>
</dbReference>
<evidence type="ECO:0000256" key="4">
    <source>
        <dbReference type="ARBA" id="ARBA00005046"/>
    </source>
</evidence>
<dbReference type="AlphaFoldDB" id="A0A1V4STE0"/>
<comment type="pathway">
    <text evidence="4 14">Cofactor biosynthesis; molybdopterin biosynthesis.</text>
</comment>
<dbReference type="NCBIfam" id="TIGR00177">
    <property type="entry name" value="molyb_syn"/>
    <property type="match status" value="1"/>
</dbReference>
<keyword evidence="12 14" id="KW-0501">Molybdenum cofactor biosynthesis</keyword>
<evidence type="ECO:0000313" key="16">
    <source>
        <dbReference type="EMBL" id="OPX47148.1"/>
    </source>
</evidence>
<reference evidence="16 17" key="1">
    <citation type="submission" date="2016-02" db="EMBL/GenBank/DDBJ databases">
        <title>Genome sequence of Clostridium thermobutyricum DSM 4928.</title>
        <authorList>
            <person name="Poehlein A."/>
            <person name="Daniel R."/>
        </authorList>
    </citation>
    <scope>NUCLEOTIDE SEQUENCE [LARGE SCALE GENOMIC DNA]</scope>
    <source>
        <strain evidence="16 17">DSM 4928</strain>
    </source>
</reference>
<comment type="similarity">
    <text evidence="5 14">Belongs to the MoeA family.</text>
</comment>
<evidence type="ECO:0000256" key="8">
    <source>
        <dbReference type="ARBA" id="ARBA00022505"/>
    </source>
</evidence>
<evidence type="ECO:0000256" key="1">
    <source>
        <dbReference type="ARBA" id="ARBA00001946"/>
    </source>
</evidence>
<dbReference type="InterPro" id="IPR036688">
    <property type="entry name" value="MoeA_C_domain_IV_sf"/>
</dbReference>
<dbReference type="InterPro" id="IPR036425">
    <property type="entry name" value="MoaB/Mog-like_dom_sf"/>
</dbReference>
<dbReference type="OrthoDB" id="9804758at2"/>
<evidence type="ECO:0000256" key="5">
    <source>
        <dbReference type="ARBA" id="ARBA00010763"/>
    </source>
</evidence>
<dbReference type="Gene3D" id="2.170.190.11">
    <property type="entry name" value="Molybdopterin biosynthesis moea protein, domain 3"/>
    <property type="match status" value="1"/>
</dbReference>
<evidence type="ECO:0000256" key="3">
    <source>
        <dbReference type="ARBA" id="ARBA00003487"/>
    </source>
</evidence>
<keyword evidence="11 14" id="KW-0460">Magnesium</keyword>
<dbReference type="Pfam" id="PF03453">
    <property type="entry name" value="MoeA_N"/>
    <property type="match status" value="1"/>
</dbReference>
<dbReference type="SMART" id="SM00852">
    <property type="entry name" value="MoCF_biosynth"/>
    <property type="match status" value="1"/>
</dbReference>
<proteinExistence type="inferred from homology"/>
<evidence type="ECO:0000256" key="10">
    <source>
        <dbReference type="ARBA" id="ARBA00022723"/>
    </source>
</evidence>
<dbReference type="Gene3D" id="3.90.105.10">
    <property type="entry name" value="Molybdopterin biosynthesis moea protein, domain 2"/>
    <property type="match status" value="1"/>
</dbReference>
<dbReference type="SUPFAM" id="SSF63882">
    <property type="entry name" value="MoeA N-terminal region -like"/>
    <property type="match status" value="1"/>
</dbReference>
<dbReference type="InterPro" id="IPR036135">
    <property type="entry name" value="MoeA_linker/N_sf"/>
</dbReference>
<comment type="catalytic activity">
    <reaction evidence="13">
        <text>adenylyl-molybdopterin + molybdate = Mo-molybdopterin + AMP + H(+)</text>
        <dbReference type="Rhea" id="RHEA:35047"/>
        <dbReference type="ChEBI" id="CHEBI:15378"/>
        <dbReference type="ChEBI" id="CHEBI:36264"/>
        <dbReference type="ChEBI" id="CHEBI:62727"/>
        <dbReference type="ChEBI" id="CHEBI:71302"/>
        <dbReference type="ChEBI" id="CHEBI:456215"/>
        <dbReference type="EC" id="2.10.1.1"/>
    </reaction>
</comment>
<comment type="function">
    <text evidence="2 14">Catalyzes the insertion of molybdate into adenylated molybdopterin with the concomitant release of AMP.</text>
</comment>
<dbReference type="SUPFAM" id="SSF53218">
    <property type="entry name" value="Molybdenum cofactor biosynthesis proteins"/>
    <property type="match status" value="1"/>
</dbReference>
<evidence type="ECO:0000256" key="9">
    <source>
        <dbReference type="ARBA" id="ARBA00022679"/>
    </source>
</evidence>
<dbReference type="GO" id="GO:0046872">
    <property type="term" value="F:metal ion binding"/>
    <property type="evidence" value="ECO:0007669"/>
    <property type="project" value="UniProtKB-UniRule"/>
</dbReference>
<name>A0A1V4STE0_9CLOT</name>
<comment type="cofactor">
    <cofactor evidence="1 14">
        <name>Mg(2+)</name>
        <dbReference type="ChEBI" id="CHEBI:18420"/>
    </cofactor>
</comment>
<sequence>MTSKKFFKSVSVKEALDEISKIASNYSINTETLEFYNATNRVLATDIISKENIPNFNRSRMDGYAVKFDETTGSSETMPSIFNIVGNVEIGSSPTFSINNGECAYVPTGGEIPKGANSIVMIENTELISDSELLVYKSTSFNENITLKGEDISINEIVIKKYTKLNSFHIGVLASMGITEIPVLKKPTVSIISTGDELVSVYKKNLQGTEIRDINSYCLKSQLENIGCIVNNISIVKDNYDSLKKEILKTIDNSDFIIMSGGSSVGERDYMNALLSELGEVLFHGIRMKPGKPVLFGTINNKAFFGLPGNPVSCALAAELYVSSFVFSLNNITNKKLFGNFKLDTNLHSFPGKTTFQMVDINDGIASPIMGRSSMIKMLANSKGYIEIDESIEGLYKDSDVNVTLFK</sequence>
<evidence type="ECO:0000256" key="11">
    <source>
        <dbReference type="ARBA" id="ARBA00022842"/>
    </source>
</evidence>
<dbReference type="SUPFAM" id="SSF63867">
    <property type="entry name" value="MoeA C-terminal domain-like"/>
    <property type="match status" value="1"/>
</dbReference>
<evidence type="ECO:0000313" key="17">
    <source>
        <dbReference type="Proteomes" id="UP000191448"/>
    </source>
</evidence>
<dbReference type="InterPro" id="IPR005110">
    <property type="entry name" value="MoeA_linker/N"/>
</dbReference>
<dbReference type="FunFam" id="3.40.980.10:FF:000004">
    <property type="entry name" value="Molybdopterin molybdenumtransferase"/>
    <property type="match status" value="1"/>
</dbReference>
<dbReference type="GO" id="GO:0061599">
    <property type="term" value="F:molybdopterin molybdotransferase activity"/>
    <property type="evidence" value="ECO:0007669"/>
    <property type="project" value="UniProtKB-UniRule"/>
</dbReference>
<dbReference type="InterPro" id="IPR005111">
    <property type="entry name" value="MoeA_C_domain_IV"/>
</dbReference>
<dbReference type="EMBL" id="LTAY01000057">
    <property type="protein sequence ID" value="OPX47148.1"/>
    <property type="molecule type" value="Genomic_DNA"/>
</dbReference>
<dbReference type="PANTHER" id="PTHR10192:SF5">
    <property type="entry name" value="GEPHYRIN"/>
    <property type="match status" value="1"/>
</dbReference>
<dbReference type="RefSeq" id="WP_158082720.1">
    <property type="nucleotide sequence ID" value="NZ_LTAY01000057.1"/>
</dbReference>
<feature type="domain" description="MoaB/Mog" evidence="15">
    <location>
        <begin position="190"/>
        <end position="328"/>
    </location>
</feature>
<dbReference type="Gene3D" id="2.40.340.10">
    <property type="entry name" value="MoeA, C-terminal, domain IV"/>
    <property type="match status" value="1"/>
</dbReference>
<dbReference type="EC" id="2.10.1.1" evidence="6 14"/>
<evidence type="ECO:0000256" key="7">
    <source>
        <dbReference type="ARBA" id="ARBA00021108"/>
    </source>
</evidence>
<dbReference type="PROSITE" id="PS01079">
    <property type="entry name" value="MOCF_BIOSYNTHESIS_2"/>
    <property type="match status" value="1"/>
</dbReference>
<dbReference type="Pfam" id="PF03454">
    <property type="entry name" value="MoeA_C"/>
    <property type="match status" value="1"/>
</dbReference>
<accession>A0A1V4STE0</accession>
<evidence type="ECO:0000256" key="13">
    <source>
        <dbReference type="ARBA" id="ARBA00047317"/>
    </source>
</evidence>
<evidence type="ECO:0000256" key="14">
    <source>
        <dbReference type="RuleBase" id="RU365090"/>
    </source>
</evidence>
<dbReference type="CDD" id="cd00887">
    <property type="entry name" value="MoeA"/>
    <property type="match status" value="1"/>
</dbReference>
<evidence type="ECO:0000256" key="2">
    <source>
        <dbReference type="ARBA" id="ARBA00002901"/>
    </source>
</evidence>
<comment type="function">
    <text evidence="3">May be involved in the biosynthesis of molybdopterin.</text>
</comment>
<organism evidence="16 17">
    <name type="scientific">Clostridium thermobutyricum DSM 4928</name>
    <dbReference type="NCBI Taxonomy" id="1121339"/>
    <lineage>
        <taxon>Bacteria</taxon>
        <taxon>Bacillati</taxon>
        <taxon>Bacillota</taxon>
        <taxon>Clostridia</taxon>
        <taxon>Eubacteriales</taxon>
        <taxon>Clostridiaceae</taxon>
        <taxon>Clostridium</taxon>
    </lineage>
</organism>
<evidence type="ECO:0000256" key="12">
    <source>
        <dbReference type="ARBA" id="ARBA00023150"/>
    </source>
</evidence>
<comment type="caution">
    <text evidence="16">The sequence shown here is derived from an EMBL/GenBank/DDBJ whole genome shotgun (WGS) entry which is preliminary data.</text>
</comment>
<protein>
    <recommendedName>
        <fullName evidence="7 14">Molybdopterin molybdenumtransferase</fullName>
        <ecNumber evidence="6 14">2.10.1.1</ecNumber>
    </recommendedName>
</protein>
<keyword evidence="9 14" id="KW-0808">Transferase</keyword>
<dbReference type="InterPro" id="IPR001453">
    <property type="entry name" value="MoaB/Mog_dom"/>
</dbReference>
<dbReference type="Gene3D" id="3.40.980.10">
    <property type="entry name" value="MoaB/Mog-like domain"/>
    <property type="match status" value="1"/>
</dbReference>
<dbReference type="InterPro" id="IPR038987">
    <property type="entry name" value="MoeA-like"/>
</dbReference>
<dbReference type="UniPathway" id="UPA00344"/>
<dbReference type="Proteomes" id="UP000191448">
    <property type="component" value="Unassembled WGS sequence"/>
</dbReference>